<accession>A3K6E0</accession>
<evidence type="ECO:0000313" key="8">
    <source>
        <dbReference type="Proteomes" id="UP000005713"/>
    </source>
</evidence>
<dbReference type="SUPFAM" id="SSF103481">
    <property type="entry name" value="Multidrug resistance efflux transporter EmrE"/>
    <property type="match status" value="2"/>
</dbReference>
<name>A3K6E0_SAGS3</name>
<evidence type="ECO:0000256" key="4">
    <source>
        <dbReference type="ARBA" id="ARBA00023136"/>
    </source>
</evidence>
<feature type="transmembrane region" description="Helical" evidence="5">
    <location>
        <begin position="106"/>
        <end position="123"/>
    </location>
</feature>
<feature type="transmembrane region" description="Helical" evidence="5">
    <location>
        <begin position="15"/>
        <end position="36"/>
    </location>
</feature>
<feature type="transmembrane region" description="Helical" evidence="5">
    <location>
        <begin position="186"/>
        <end position="210"/>
    </location>
</feature>
<dbReference type="InterPro" id="IPR037185">
    <property type="entry name" value="EmrE-like"/>
</dbReference>
<evidence type="ECO:0000256" key="3">
    <source>
        <dbReference type="ARBA" id="ARBA00022989"/>
    </source>
</evidence>
<dbReference type="GO" id="GO:0016020">
    <property type="term" value="C:membrane"/>
    <property type="evidence" value="ECO:0007669"/>
    <property type="project" value="UniProtKB-SubCell"/>
</dbReference>
<evidence type="ECO:0000256" key="2">
    <source>
        <dbReference type="ARBA" id="ARBA00022692"/>
    </source>
</evidence>
<dbReference type="Proteomes" id="UP000005713">
    <property type="component" value="Unassembled WGS sequence"/>
</dbReference>
<dbReference type="PANTHER" id="PTHR32322">
    <property type="entry name" value="INNER MEMBRANE TRANSPORTER"/>
    <property type="match status" value="1"/>
</dbReference>
<gene>
    <name evidence="7" type="ORF">SSE37_06624</name>
</gene>
<dbReference type="InterPro" id="IPR000620">
    <property type="entry name" value="EamA_dom"/>
</dbReference>
<protein>
    <submittedName>
        <fullName evidence="7">Transmembrane drug/metabolite transporter family protein</fullName>
    </submittedName>
</protein>
<dbReference type="eggNOG" id="COG0697">
    <property type="taxonomic scope" value="Bacteria"/>
</dbReference>
<organism evidence="7 8">
    <name type="scientific">Sagittula stellata (strain ATCC 700073 / DSM 11524 / E-37)</name>
    <dbReference type="NCBI Taxonomy" id="388399"/>
    <lineage>
        <taxon>Bacteria</taxon>
        <taxon>Pseudomonadati</taxon>
        <taxon>Pseudomonadota</taxon>
        <taxon>Alphaproteobacteria</taxon>
        <taxon>Rhodobacterales</taxon>
        <taxon>Roseobacteraceae</taxon>
        <taxon>Sagittula</taxon>
    </lineage>
</organism>
<keyword evidence="8" id="KW-1185">Reference proteome</keyword>
<feature type="transmembrane region" description="Helical" evidence="5">
    <location>
        <begin position="253"/>
        <end position="273"/>
    </location>
</feature>
<feature type="transmembrane region" description="Helical" evidence="5">
    <location>
        <begin position="160"/>
        <end position="179"/>
    </location>
</feature>
<dbReference type="EMBL" id="AAYA01000010">
    <property type="protein sequence ID" value="EBA07290.1"/>
    <property type="molecule type" value="Genomic_DNA"/>
</dbReference>
<evidence type="ECO:0000259" key="6">
    <source>
        <dbReference type="Pfam" id="PF00892"/>
    </source>
</evidence>
<proteinExistence type="predicted"/>
<dbReference type="AlphaFoldDB" id="A3K6E0"/>
<comment type="caution">
    <text evidence="7">The sequence shown here is derived from an EMBL/GenBank/DDBJ whole genome shotgun (WGS) entry which is preliminary data.</text>
</comment>
<feature type="domain" description="EamA" evidence="6">
    <location>
        <begin position="18"/>
        <end position="145"/>
    </location>
</feature>
<dbReference type="InterPro" id="IPR050638">
    <property type="entry name" value="AA-Vitamin_Transporters"/>
</dbReference>
<sequence length="308" mass="32181">MTEGMKQTTISTRAWAELLLLALIWGGSFLAIRTALYEIGPLTAVLLRTGLAAAVLWPVVLWRRLPLPRTARTWSALLVMGCLNNAIPFSLMAWGQLHIPTGLTSILNATTAIFGVLVAALVFADERLTARKGIGVGLGFAGVATAIGPRDLMNIDPGSLAQLAVVAGTLSYACASAWVRARLGTLPPLVNACGMLTGATLVMAPLALAVEGLPDLALSTRGWTGVLYYALVATALAYLLYYRVLAMAGAGNLLLVTLLIPPVAILLGAWVRGETLAPTAYAGLGLLAAGLVVLDGRVLGFDARSRRA</sequence>
<keyword evidence="4 5" id="KW-0472">Membrane</keyword>
<evidence type="ECO:0000313" key="7">
    <source>
        <dbReference type="EMBL" id="EBA07290.1"/>
    </source>
</evidence>
<feature type="transmembrane region" description="Helical" evidence="5">
    <location>
        <begin position="42"/>
        <end position="62"/>
    </location>
</feature>
<evidence type="ECO:0000256" key="5">
    <source>
        <dbReference type="SAM" id="Phobius"/>
    </source>
</evidence>
<evidence type="ECO:0000256" key="1">
    <source>
        <dbReference type="ARBA" id="ARBA00004141"/>
    </source>
</evidence>
<dbReference type="PANTHER" id="PTHR32322:SF9">
    <property type="entry name" value="AMINO-ACID METABOLITE EFFLUX PUMP-RELATED"/>
    <property type="match status" value="1"/>
</dbReference>
<feature type="domain" description="EamA" evidence="6">
    <location>
        <begin position="162"/>
        <end position="293"/>
    </location>
</feature>
<reference evidence="7 8" key="1">
    <citation type="submission" date="2006-06" db="EMBL/GenBank/DDBJ databases">
        <authorList>
            <person name="Moran M.A."/>
            <person name="Ferriera S."/>
            <person name="Johnson J."/>
            <person name="Kravitz S."/>
            <person name="Beeson K."/>
            <person name="Sutton G."/>
            <person name="Rogers Y.-H."/>
            <person name="Friedman R."/>
            <person name="Frazier M."/>
            <person name="Venter J.C."/>
        </authorList>
    </citation>
    <scope>NUCLEOTIDE SEQUENCE [LARGE SCALE GENOMIC DNA]</scope>
    <source>
        <strain evidence="7 8">E-37</strain>
    </source>
</reference>
<feature type="transmembrane region" description="Helical" evidence="5">
    <location>
        <begin position="222"/>
        <end position="241"/>
    </location>
</feature>
<feature type="transmembrane region" description="Helical" evidence="5">
    <location>
        <begin position="74"/>
        <end position="94"/>
    </location>
</feature>
<keyword evidence="2 5" id="KW-0812">Transmembrane</keyword>
<comment type="subcellular location">
    <subcellularLocation>
        <location evidence="1">Membrane</location>
        <topology evidence="1">Multi-pass membrane protein</topology>
    </subcellularLocation>
</comment>
<feature type="transmembrane region" description="Helical" evidence="5">
    <location>
        <begin position="279"/>
        <end position="299"/>
    </location>
</feature>
<keyword evidence="3 5" id="KW-1133">Transmembrane helix</keyword>
<dbReference type="Pfam" id="PF00892">
    <property type="entry name" value="EamA"/>
    <property type="match status" value="2"/>
</dbReference>
<feature type="transmembrane region" description="Helical" evidence="5">
    <location>
        <begin position="130"/>
        <end position="148"/>
    </location>
</feature>